<protein>
    <recommendedName>
        <fullName evidence="6">Acyl-CoA thioesterase 2</fullName>
    </recommendedName>
    <alternativeName>
        <fullName evidence="7">Thioesterase II</fullName>
    </alternativeName>
</protein>
<keyword evidence="4" id="KW-0443">Lipid metabolism</keyword>
<evidence type="ECO:0000313" key="11">
    <source>
        <dbReference type="Proteomes" id="UP000471120"/>
    </source>
</evidence>
<dbReference type="InterPro" id="IPR025652">
    <property type="entry name" value="TesB_C"/>
</dbReference>
<dbReference type="FunFam" id="2.40.160.210:FF:000001">
    <property type="entry name" value="Acyl-CoA thioesterase II"/>
    <property type="match status" value="1"/>
</dbReference>
<dbReference type="SUPFAM" id="SSF54637">
    <property type="entry name" value="Thioesterase/thiol ester dehydrase-isomerase"/>
    <property type="match status" value="2"/>
</dbReference>
<dbReference type="InterPro" id="IPR029069">
    <property type="entry name" value="HotDog_dom_sf"/>
</dbReference>
<dbReference type="GO" id="GO:0047617">
    <property type="term" value="F:fatty acyl-CoA hydrolase activity"/>
    <property type="evidence" value="ECO:0007669"/>
    <property type="project" value="UniProtKB-EC"/>
</dbReference>
<comment type="similarity">
    <text evidence="1">Belongs to the C/M/P thioester hydrolase family.</text>
</comment>
<keyword evidence="3" id="KW-0378">Hydrolase</keyword>
<proteinExistence type="inferred from homology"/>
<evidence type="ECO:0000256" key="6">
    <source>
        <dbReference type="ARBA" id="ARBA00071120"/>
    </source>
</evidence>
<dbReference type="PANTHER" id="PTHR11066">
    <property type="entry name" value="ACYL-COA THIOESTERASE"/>
    <property type="match status" value="1"/>
</dbReference>
<evidence type="ECO:0000259" key="9">
    <source>
        <dbReference type="Pfam" id="PF13622"/>
    </source>
</evidence>
<feature type="domain" description="Acyl-CoA thioesterase-like N-terminal HotDog" evidence="9">
    <location>
        <begin position="31"/>
        <end position="106"/>
    </location>
</feature>
<comment type="caution">
    <text evidence="10">The sequence shown here is derived from an EMBL/GenBank/DDBJ whole genome shotgun (WGS) entry which is preliminary data.</text>
</comment>
<dbReference type="GO" id="GO:0006637">
    <property type="term" value="P:acyl-CoA metabolic process"/>
    <property type="evidence" value="ECO:0007669"/>
    <property type="project" value="InterPro"/>
</dbReference>
<name>A0A6P2CH40_9NOCA</name>
<comment type="subunit">
    <text evidence="2">Homotetramer.</text>
</comment>
<dbReference type="CDD" id="cd03445">
    <property type="entry name" value="Thioesterase_II_repeat2"/>
    <property type="match status" value="1"/>
</dbReference>
<dbReference type="Pfam" id="PF13622">
    <property type="entry name" value="4HBT_3"/>
    <property type="match status" value="1"/>
</dbReference>
<evidence type="ECO:0000256" key="7">
    <source>
        <dbReference type="ARBA" id="ARBA00079653"/>
    </source>
</evidence>
<evidence type="ECO:0000256" key="2">
    <source>
        <dbReference type="ARBA" id="ARBA00011881"/>
    </source>
</evidence>
<sequence>MSGTITSILELERLERDIFRGNAIETTLVRTFGGQVASQSLAAAGRTTEPEFVVHSLHGYFLRPGDPSIPTVYLVDRIRDGHSFVTRRVRAVQDGRAIFTMAASFHHGDEGIEHQDTIPDVPDPLSLPHVTDGGDPEQLWIAREWPQWDLRFVPRDRVEPLGGSAGRQQLWFRSLEELPDDPMFHVCTLAYLSDISLLNTARAAHPPGQLLQLASLDHAMWFLRPFRADDWLLYDQLAPSSAEGRSLTQGRIFDRSGTLVAAVTQEGLTRHLHE</sequence>
<dbReference type="Proteomes" id="UP000471120">
    <property type="component" value="Unassembled WGS sequence"/>
</dbReference>
<gene>
    <name evidence="10" type="ORF">DW322_13445</name>
</gene>
<evidence type="ECO:0000256" key="5">
    <source>
        <dbReference type="ARBA" id="ARBA00050943"/>
    </source>
</evidence>
<dbReference type="GO" id="GO:0009062">
    <property type="term" value="P:fatty acid catabolic process"/>
    <property type="evidence" value="ECO:0007669"/>
    <property type="project" value="TreeGrafter"/>
</dbReference>
<evidence type="ECO:0000256" key="4">
    <source>
        <dbReference type="ARBA" id="ARBA00023098"/>
    </source>
</evidence>
<dbReference type="RefSeq" id="WP_010838828.1">
    <property type="nucleotide sequence ID" value="NZ_QRCM01000001.1"/>
</dbReference>
<dbReference type="Gene3D" id="2.40.160.210">
    <property type="entry name" value="Acyl-CoA thioesterase, double hotdog domain"/>
    <property type="match status" value="1"/>
</dbReference>
<evidence type="ECO:0000256" key="3">
    <source>
        <dbReference type="ARBA" id="ARBA00022801"/>
    </source>
</evidence>
<evidence type="ECO:0000313" key="10">
    <source>
        <dbReference type="EMBL" id="TXG91041.1"/>
    </source>
</evidence>
<dbReference type="CDD" id="cd03444">
    <property type="entry name" value="Thioesterase_II_repeat1"/>
    <property type="match status" value="1"/>
</dbReference>
<accession>A0A6P2CH40</accession>
<dbReference type="InterPro" id="IPR003703">
    <property type="entry name" value="Acyl_CoA_thio"/>
</dbReference>
<dbReference type="InterPro" id="IPR049449">
    <property type="entry name" value="TesB_ACOT8-like_N"/>
</dbReference>
<dbReference type="PANTHER" id="PTHR11066:SF34">
    <property type="entry name" value="ACYL-COENZYME A THIOESTERASE 8"/>
    <property type="match status" value="1"/>
</dbReference>
<evidence type="ECO:0000259" key="8">
    <source>
        <dbReference type="Pfam" id="PF02551"/>
    </source>
</evidence>
<dbReference type="EMBL" id="QRCM01000001">
    <property type="protein sequence ID" value="TXG91041.1"/>
    <property type="molecule type" value="Genomic_DNA"/>
</dbReference>
<dbReference type="InterPro" id="IPR042171">
    <property type="entry name" value="Acyl-CoA_hotdog"/>
</dbReference>
<comment type="catalytic activity">
    <reaction evidence="5">
        <text>a fatty acyl-CoA + H2O = a fatty acid + CoA + H(+)</text>
        <dbReference type="Rhea" id="RHEA:16781"/>
        <dbReference type="ChEBI" id="CHEBI:15377"/>
        <dbReference type="ChEBI" id="CHEBI:15378"/>
        <dbReference type="ChEBI" id="CHEBI:28868"/>
        <dbReference type="ChEBI" id="CHEBI:57287"/>
        <dbReference type="ChEBI" id="CHEBI:77636"/>
        <dbReference type="EC" id="3.1.2.20"/>
    </reaction>
    <physiologicalReaction direction="left-to-right" evidence="5">
        <dbReference type="Rhea" id="RHEA:16782"/>
    </physiologicalReaction>
</comment>
<dbReference type="AlphaFoldDB" id="A0A6P2CH40"/>
<evidence type="ECO:0000256" key="1">
    <source>
        <dbReference type="ARBA" id="ARBA00006538"/>
    </source>
</evidence>
<feature type="domain" description="Acyl-CoA thioesterase 2 C-terminal" evidence="8">
    <location>
        <begin position="147"/>
        <end position="268"/>
    </location>
</feature>
<dbReference type="Pfam" id="PF02551">
    <property type="entry name" value="Acyl_CoA_thio"/>
    <property type="match status" value="1"/>
</dbReference>
<organism evidence="10 11">
    <name type="scientific">Rhodococcus rhodnii</name>
    <dbReference type="NCBI Taxonomy" id="38312"/>
    <lineage>
        <taxon>Bacteria</taxon>
        <taxon>Bacillati</taxon>
        <taxon>Actinomycetota</taxon>
        <taxon>Actinomycetes</taxon>
        <taxon>Mycobacteriales</taxon>
        <taxon>Nocardiaceae</taxon>
        <taxon>Rhodococcus</taxon>
    </lineage>
</organism>
<reference evidence="10 11" key="1">
    <citation type="submission" date="2018-07" db="EMBL/GenBank/DDBJ databases">
        <title>Genome sequence of Rhodococcus rhodnii ATCC 35071 from Rhodnius prolixus.</title>
        <authorList>
            <person name="Patel V."/>
            <person name="Vogel K.J."/>
        </authorList>
    </citation>
    <scope>NUCLEOTIDE SEQUENCE [LARGE SCALE GENOMIC DNA]</scope>
    <source>
        <strain evidence="10 11">ATCC 35071</strain>
    </source>
</reference>